<organism evidence="2 3">
    <name type="scientific">Posidoniimonas polymericola</name>
    <dbReference type="NCBI Taxonomy" id="2528002"/>
    <lineage>
        <taxon>Bacteria</taxon>
        <taxon>Pseudomonadati</taxon>
        <taxon>Planctomycetota</taxon>
        <taxon>Planctomycetia</taxon>
        <taxon>Pirellulales</taxon>
        <taxon>Lacipirellulaceae</taxon>
        <taxon>Posidoniimonas</taxon>
    </lineage>
</organism>
<dbReference type="AlphaFoldDB" id="A0A5C5XQC6"/>
<protein>
    <recommendedName>
        <fullName evidence="4">PEP-CTERM protein-sorting domain-containing protein</fullName>
    </recommendedName>
</protein>
<dbReference type="SUPFAM" id="SSF63446">
    <property type="entry name" value="Type I dockerin domain"/>
    <property type="match status" value="1"/>
</dbReference>
<name>A0A5C5XQC6_9BACT</name>
<feature type="chain" id="PRO_5023010404" description="PEP-CTERM protein-sorting domain-containing protein" evidence="1">
    <location>
        <begin position="26"/>
        <end position="250"/>
    </location>
</feature>
<evidence type="ECO:0000313" key="3">
    <source>
        <dbReference type="Proteomes" id="UP000318478"/>
    </source>
</evidence>
<dbReference type="RefSeq" id="WP_197528261.1">
    <property type="nucleotide sequence ID" value="NZ_SJPO01000019.1"/>
</dbReference>
<dbReference type="EMBL" id="SJPO01000019">
    <property type="protein sequence ID" value="TWT65426.1"/>
    <property type="molecule type" value="Genomic_DNA"/>
</dbReference>
<evidence type="ECO:0000313" key="2">
    <source>
        <dbReference type="EMBL" id="TWT65426.1"/>
    </source>
</evidence>
<dbReference type="GO" id="GO:0000272">
    <property type="term" value="P:polysaccharide catabolic process"/>
    <property type="evidence" value="ECO:0007669"/>
    <property type="project" value="InterPro"/>
</dbReference>
<keyword evidence="3" id="KW-1185">Reference proteome</keyword>
<dbReference type="SUPFAM" id="SSF141452">
    <property type="entry name" value="Hcp1-like"/>
    <property type="match status" value="1"/>
</dbReference>
<comment type="caution">
    <text evidence="2">The sequence shown here is derived from an EMBL/GenBank/DDBJ whole genome shotgun (WGS) entry which is preliminary data.</text>
</comment>
<dbReference type="Gene3D" id="1.10.1330.10">
    <property type="entry name" value="Dockerin domain"/>
    <property type="match status" value="1"/>
</dbReference>
<accession>A0A5C5XQC6</accession>
<dbReference type="Pfam" id="PF05638">
    <property type="entry name" value="T6SS_HCP"/>
    <property type="match status" value="1"/>
</dbReference>
<keyword evidence="1" id="KW-0732">Signal</keyword>
<reference evidence="2 3" key="1">
    <citation type="submission" date="2019-02" db="EMBL/GenBank/DDBJ databases">
        <title>Deep-cultivation of Planctomycetes and their phenomic and genomic characterization uncovers novel biology.</title>
        <authorList>
            <person name="Wiegand S."/>
            <person name="Jogler M."/>
            <person name="Boedeker C."/>
            <person name="Pinto D."/>
            <person name="Vollmers J."/>
            <person name="Rivas-Marin E."/>
            <person name="Kohn T."/>
            <person name="Peeters S.H."/>
            <person name="Heuer A."/>
            <person name="Rast P."/>
            <person name="Oberbeckmann S."/>
            <person name="Bunk B."/>
            <person name="Jeske O."/>
            <person name="Meyerdierks A."/>
            <person name="Storesund J.E."/>
            <person name="Kallscheuer N."/>
            <person name="Luecker S."/>
            <person name="Lage O.M."/>
            <person name="Pohl T."/>
            <person name="Merkel B.J."/>
            <person name="Hornburger P."/>
            <person name="Mueller R.-W."/>
            <person name="Bruemmer F."/>
            <person name="Labrenz M."/>
            <person name="Spormann A.M."/>
            <person name="Op Den Camp H."/>
            <person name="Overmann J."/>
            <person name="Amann R."/>
            <person name="Jetten M.S.M."/>
            <person name="Mascher T."/>
            <person name="Medema M.H."/>
            <person name="Devos D.P."/>
            <person name="Kaster A.-K."/>
            <person name="Ovreas L."/>
            <person name="Rohde M."/>
            <person name="Galperin M.Y."/>
            <person name="Jogler C."/>
        </authorList>
    </citation>
    <scope>NUCLEOTIDE SEQUENCE [LARGE SCALE GENOMIC DNA]</scope>
    <source>
        <strain evidence="2 3">Pla123a</strain>
    </source>
</reference>
<dbReference type="InterPro" id="IPR036624">
    <property type="entry name" value="Hcp1-lik_sf"/>
</dbReference>
<evidence type="ECO:0008006" key="4">
    <source>
        <dbReference type="Google" id="ProtNLM"/>
    </source>
</evidence>
<dbReference type="Gene3D" id="2.30.110.20">
    <property type="entry name" value="Hcp1-like"/>
    <property type="match status" value="1"/>
</dbReference>
<gene>
    <name evidence="2" type="ORF">Pla123a_48940</name>
</gene>
<sequence precursor="true">MPRPLVAFCLGIALLTAACRCPAAAYIKFDGVDGESTDRGHEGWSDLTAFSVDYRGGTTQAASIAMRFSMQADKSYPELVEGVGRRGLYDTIEVDLTDEAGGQLFAYELRRGGVTDLSIVHDAYGGARLVGTLITQEMSIEHVPSGAQTLWDYSGTAAGFAPLPGDFDYDGDVDADDYAKWRENYATMMGNIGGGPDANADGRVDMADYTVWRANYSGPNLLGPAAAPEPMTLALALLLAPAALVRRKRR</sequence>
<dbReference type="InterPro" id="IPR036439">
    <property type="entry name" value="Dockerin_dom_sf"/>
</dbReference>
<dbReference type="InterPro" id="IPR008514">
    <property type="entry name" value="T6SS_Hcp"/>
</dbReference>
<dbReference type="PROSITE" id="PS51257">
    <property type="entry name" value="PROKAR_LIPOPROTEIN"/>
    <property type="match status" value="1"/>
</dbReference>
<proteinExistence type="predicted"/>
<evidence type="ECO:0000256" key="1">
    <source>
        <dbReference type="SAM" id="SignalP"/>
    </source>
</evidence>
<dbReference type="Proteomes" id="UP000318478">
    <property type="component" value="Unassembled WGS sequence"/>
</dbReference>
<feature type="signal peptide" evidence="1">
    <location>
        <begin position="1"/>
        <end position="25"/>
    </location>
</feature>